<evidence type="ECO:0000313" key="1">
    <source>
        <dbReference type="EMBL" id="KZN51373.1"/>
    </source>
</evidence>
<proteinExistence type="predicted"/>
<protein>
    <recommendedName>
        <fullName evidence="3">Glycosyltransferase</fullName>
    </recommendedName>
</protein>
<dbReference type="Proteomes" id="UP000076503">
    <property type="component" value="Unassembled WGS sequence"/>
</dbReference>
<evidence type="ECO:0008006" key="3">
    <source>
        <dbReference type="Google" id="ProtNLM"/>
    </source>
</evidence>
<evidence type="ECO:0000313" key="2">
    <source>
        <dbReference type="Proteomes" id="UP000076503"/>
    </source>
</evidence>
<dbReference type="PATRIC" id="fig|1365251.3.peg.1882"/>
<dbReference type="OrthoDB" id="9152227at2"/>
<dbReference type="EMBL" id="AUXZ01000068">
    <property type="protein sequence ID" value="KZN51373.1"/>
    <property type="molecule type" value="Genomic_DNA"/>
</dbReference>
<name>A0A167EYQ1_9GAMM</name>
<gene>
    <name evidence="1" type="ORF">N476_13375</name>
</gene>
<reference evidence="1 2" key="1">
    <citation type="submission" date="2013-07" db="EMBL/GenBank/DDBJ databases">
        <title>Comparative Genomic and Metabolomic Analysis of Twelve Strains of Pseudoalteromonas luteoviolacea.</title>
        <authorList>
            <person name="Vynne N.G."/>
            <person name="Mansson M."/>
            <person name="Gram L."/>
        </authorList>
    </citation>
    <scope>NUCLEOTIDE SEQUENCE [LARGE SCALE GENOMIC DNA]</scope>
    <source>
        <strain evidence="1 2">H33</strain>
    </source>
</reference>
<dbReference type="RefSeq" id="WP_063361427.1">
    <property type="nucleotide sequence ID" value="NZ_AUXZ01000068.1"/>
</dbReference>
<dbReference type="AlphaFoldDB" id="A0A167EYQ1"/>
<comment type="caution">
    <text evidence="1">The sequence shown here is derived from an EMBL/GenBank/DDBJ whole genome shotgun (WGS) entry which is preliminary data.</text>
</comment>
<organism evidence="1 2">
    <name type="scientific">Pseudoalteromonas luteoviolacea H33</name>
    <dbReference type="NCBI Taxonomy" id="1365251"/>
    <lineage>
        <taxon>Bacteria</taxon>
        <taxon>Pseudomonadati</taxon>
        <taxon>Pseudomonadota</taxon>
        <taxon>Gammaproteobacteria</taxon>
        <taxon>Alteromonadales</taxon>
        <taxon>Pseudoalteromonadaceae</taxon>
        <taxon>Pseudoalteromonas</taxon>
    </lineage>
</organism>
<sequence>MKYIIASGWWCDDDKADDRAAKYGNSELRKVGFFDKWYEAIRKNASPHQIVVVDSHSPVKPDLSKYENLVWLEKDRNAGHSTKHKGKYCGVTISFLTSLMHVYCSEADYWVYIEQDALIKGPGIIEHAIQKMTKPMMFGDGWGTPQPMQQSFMIIKREYIPTFIAQLCRISAKDCEISPEYKFAIASSKILSVMPECFFKGIEKGTFLQKVLAKMTFYFANTDFMSDSSLLPFGYGRARPINFNDDYFYFQHGDESELNNYSEK</sequence>
<accession>A0A167EYQ1</accession>